<evidence type="ECO:0000313" key="2">
    <source>
        <dbReference type="Proteomes" id="UP001489719"/>
    </source>
</evidence>
<gene>
    <name evidence="1" type="ORF">V1517DRAFT_1076</name>
</gene>
<organism evidence="1 2">
    <name type="scientific">Lipomyces orientalis</name>
    <dbReference type="NCBI Taxonomy" id="1233043"/>
    <lineage>
        <taxon>Eukaryota</taxon>
        <taxon>Fungi</taxon>
        <taxon>Dikarya</taxon>
        <taxon>Ascomycota</taxon>
        <taxon>Saccharomycotina</taxon>
        <taxon>Lipomycetes</taxon>
        <taxon>Lipomycetales</taxon>
        <taxon>Lipomycetaceae</taxon>
        <taxon>Lipomyces</taxon>
    </lineage>
</organism>
<dbReference type="Proteomes" id="UP001489719">
    <property type="component" value="Unassembled WGS sequence"/>
</dbReference>
<reference evidence="2" key="1">
    <citation type="journal article" date="2024" name="Front. Bioeng. Biotechnol.">
        <title>Genome-scale model development and genomic sequencing of the oleaginous clade Lipomyces.</title>
        <authorList>
            <person name="Czajka J.J."/>
            <person name="Han Y."/>
            <person name="Kim J."/>
            <person name="Mondo S.J."/>
            <person name="Hofstad B.A."/>
            <person name="Robles A."/>
            <person name="Haridas S."/>
            <person name="Riley R."/>
            <person name="LaButti K."/>
            <person name="Pangilinan J."/>
            <person name="Andreopoulos W."/>
            <person name="Lipzen A."/>
            <person name="Yan J."/>
            <person name="Wang M."/>
            <person name="Ng V."/>
            <person name="Grigoriev I.V."/>
            <person name="Spatafora J.W."/>
            <person name="Magnuson J.K."/>
            <person name="Baker S.E."/>
            <person name="Pomraning K.R."/>
        </authorList>
    </citation>
    <scope>NUCLEOTIDE SEQUENCE [LARGE SCALE GENOMIC DNA]</scope>
    <source>
        <strain evidence="2">CBS 10300</strain>
    </source>
</reference>
<evidence type="ECO:0000313" key="1">
    <source>
        <dbReference type="EMBL" id="KAK9326344.1"/>
    </source>
</evidence>
<accession>A0ACC3TZ77</accession>
<protein>
    <submittedName>
        <fullName evidence="1">Uncharacterized protein</fullName>
    </submittedName>
</protein>
<name>A0ACC3TZ77_9ASCO</name>
<proteinExistence type="predicted"/>
<dbReference type="EMBL" id="MU970034">
    <property type="protein sequence ID" value="KAK9326344.1"/>
    <property type="molecule type" value="Genomic_DNA"/>
</dbReference>
<keyword evidence="2" id="KW-1185">Reference proteome</keyword>
<comment type="caution">
    <text evidence="1">The sequence shown here is derived from an EMBL/GenBank/DDBJ whole genome shotgun (WGS) entry which is preliminary data.</text>
</comment>
<sequence>MSRECETRAMLDRINMLERRASLLHAENIAAFETNRELFKRIQDLNSSLIASESLVERLLNGTEEDDDEDHDEDAFSDFDQHEPRAQNFQAKCHASAASPNVNKRTSSIGSITSRLNRFEILLDEFCSEFEKSGDESCHGQKYRPKGSPQFSIQRDPKGRSRRIRRTDNKARALSPINVLREIGQAGSSPKPISRKTTSNHSSPTIRSPTCLKLSLGSALDQTIALPGSVSNKPRRPARLRLERSRFQLDQRLLPLTPSSPSAPSLKSPTDYHYRHSVSSCDAPITPICLTHHRRNSSRFSFLTEEISEKEGHHQSPLSHAENSPVEKTSTSVPTLLESVTATTPIHPPLSSVHARSRSPRQKCKFISDEDFYLSPPRPRHLQPRAITPTDASTATARSVSDDFSQSVTQPSLRSRKSIPSLNRKTSTLSLLNGTCMSPTPASATSALDTDADITAVCSSPSGRGRTLSDALKRTMKKYEIPDRAVHGEQEIHDEMWQANTQLHFSLPLPQEQPDEQCTSEERAEAVSGSSEGQPNQLRGIRSIPARLWHALWGPWETSSQSHSDQQGDSTEPALECAENADMPASEAEQVTGSSCTVQNSERDLGCYTKQYAQCEVGEDAPIVDASSLVQHILSECDPTSTRAYVKSNTPQNDETPVDQVTTSPKDLNCAEASEITESVVRQSLTKRASWIFSCSVPTTPDTDGQMTVTRRLSLTLMSIFKKRQTSEDYVSFPSFSTSQGIRGLRSLTNLDRANADSHSSWPSTATTIVGGCGSNRNSMIDELNAYYTSSYGTQYGNSRMSRNCNDAVYCTAVDVDLLRDALNHNVFG</sequence>